<dbReference type="PANTHER" id="PTHR43031">
    <property type="entry name" value="FAD-DEPENDENT OXIDOREDUCTASE"/>
    <property type="match status" value="1"/>
</dbReference>
<evidence type="ECO:0000313" key="2">
    <source>
        <dbReference type="EMBL" id="MBC6467742.1"/>
    </source>
</evidence>
<gene>
    <name evidence="2" type="ORF">HKK74_19905</name>
</gene>
<feature type="domain" description="Rhodanese" evidence="1">
    <location>
        <begin position="179"/>
        <end position="269"/>
    </location>
</feature>
<evidence type="ECO:0000259" key="1">
    <source>
        <dbReference type="PROSITE" id="PS50206"/>
    </source>
</evidence>
<comment type="caution">
    <text evidence="2">The sequence shown here is derived from an EMBL/GenBank/DDBJ whole genome shotgun (WGS) entry which is preliminary data.</text>
</comment>
<dbReference type="PROSITE" id="PS50206">
    <property type="entry name" value="RHODANESE_3"/>
    <property type="match status" value="1"/>
</dbReference>
<evidence type="ECO:0000313" key="3">
    <source>
        <dbReference type="Proteomes" id="UP000805614"/>
    </source>
</evidence>
<dbReference type="Proteomes" id="UP000805614">
    <property type="component" value="Unassembled WGS sequence"/>
</dbReference>
<dbReference type="InterPro" id="IPR050229">
    <property type="entry name" value="GlpE_sulfurtransferase"/>
</dbReference>
<dbReference type="PANTHER" id="PTHR43031:SF1">
    <property type="entry name" value="PYRIDINE NUCLEOTIDE-DISULPHIDE OXIDOREDUCTASE"/>
    <property type="match status" value="1"/>
</dbReference>
<accession>A0ABR7LTC1</accession>
<dbReference type="SUPFAM" id="SSF52821">
    <property type="entry name" value="Rhodanese/Cell cycle control phosphatase"/>
    <property type="match status" value="1"/>
</dbReference>
<dbReference type="Pfam" id="PF00581">
    <property type="entry name" value="Rhodanese"/>
    <property type="match status" value="1"/>
</dbReference>
<dbReference type="InterPro" id="IPR001763">
    <property type="entry name" value="Rhodanese-like_dom"/>
</dbReference>
<dbReference type="EMBL" id="JABVEC010000014">
    <property type="protein sequence ID" value="MBC6467742.1"/>
    <property type="molecule type" value="Genomic_DNA"/>
</dbReference>
<organism evidence="2 3">
    <name type="scientific">Actinomadura alba</name>
    <dbReference type="NCBI Taxonomy" id="406431"/>
    <lineage>
        <taxon>Bacteria</taxon>
        <taxon>Bacillati</taxon>
        <taxon>Actinomycetota</taxon>
        <taxon>Actinomycetes</taxon>
        <taxon>Streptosporangiales</taxon>
        <taxon>Thermomonosporaceae</taxon>
        <taxon>Actinomadura</taxon>
    </lineage>
</organism>
<keyword evidence="3" id="KW-1185">Reference proteome</keyword>
<dbReference type="SMART" id="SM00450">
    <property type="entry name" value="RHOD"/>
    <property type="match status" value="1"/>
</dbReference>
<proteinExistence type="predicted"/>
<reference evidence="2 3" key="1">
    <citation type="submission" date="2020-06" db="EMBL/GenBank/DDBJ databases">
        <title>Actinomadura xiongansis sp. nov., isolated from soil of Baiyangdian.</title>
        <authorList>
            <person name="Zhang X."/>
        </authorList>
    </citation>
    <scope>NUCLEOTIDE SEQUENCE [LARGE SCALE GENOMIC DNA]</scope>
    <source>
        <strain evidence="2 3">HBUM206468</strain>
    </source>
</reference>
<sequence>MAVGDGGVEAHRLGDALDGGVGALQERQAGLDPLGQHPAHGARTCAAGEVPQVGALRHARLPGQPVDGERLVEVLQRPLHAAGDPVVGRVAGDGRLDELCLAAVAVRLDDQAPGHGVGDGRAVVPADDVDAKVQARRASGPGEHLATDAAPASAAAAHFAARLSFETDVSDVHADLESGATGTVAVDSRSAESWAQGHLPHALHLPTAEIAGLAGDLVPAGAVIVTYCRGPGCNGATRAALEFARLGYRVKEMIGGFEYWVREGFPVRTAGGGLVRSPVDELTVPTSAYCGC</sequence>
<dbReference type="InterPro" id="IPR036873">
    <property type="entry name" value="Rhodanese-like_dom_sf"/>
</dbReference>
<name>A0ABR7LTC1_9ACTN</name>
<protein>
    <recommendedName>
        <fullName evidence="1">Rhodanese domain-containing protein</fullName>
    </recommendedName>
</protein>
<dbReference type="Gene3D" id="3.40.250.10">
    <property type="entry name" value="Rhodanese-like domain"/>
    <property type="match status" value="1"/>
</dbReference>